<evidence type="ECO:0000256" key="9">
    <source>
        <dbReference type="RuleBase" id="RU363032"/>
    </source>
</evidence>
<dbReference type="InterPro" id="IPR000515">
    <property type="entry name" value="MetI-like"/>
</dbReference>
<dbReference type="NCBIfam" id="TIGR02138">
    <property type="entry name" value="phosphate_pstC"/>
    <property type="match status" value="1"/>
</dbReference>
<dbReference type="PANTHER" id="PTHR30425">
    <property type="entry name" value="PHOSPHATE TRANSPORT SYSTEM PERMEASE PROTEIN PST"/>
    <property type="match status" value="1"/>
</dbReference>
<keyword evidence="4 10" id="KW-1003">Cell membrane</keyword>
<keyword evidence="14" id="KW-1185">Reference proteome</keyword>
<dbReference type="InterPro" id="IPR051124">
    <property type="entry name" value="Phosphate_Transport_Permease"/>
</dbReference>
<evidence type="ECO:0000259" key="12">
    <source>
        <dbReference type="PROSITE" id="PS50928"/>
    </source>
</evidence>
<evidence type="ECO:0000256" key="11">
    <source>
        <dbReference type="SAM" id="MobiDB-lite"/>
    </source>
</evidence>
<keyword evidence="3 9" id="KW-0813">Transport</keyword>
<protein>
    <recommendedName>
        <fullName evidence="10">Phosphate transport system permease protein</fullName>
    </recommendedName>
</protein>
<proteinExistence type="inferred from homology"/>
<keyword evidence="8 9" id="KW-0472">Membrane</keyword>
<dbReference type="EMBL" id="JAERRC010000032">
    <property type="protein sequence ID" value="MBL0706631.1"/>
    <property type="molecule type" value="Genomic_DNA"/>
</dbReference>
<dbReference type="InterPro" id="IPR035906">
    <property type="entry name" value="MetI-like_sf"/>
</dbReference>
<dbReference type="PANTHER" id="PTHR30425:SF1">
    <property type="entry name" value="PHOSPHATE TRANSPORT SYSTEM PERMEASE PROTEIN PSTC"/>
    <property type="match status" value="1"/>
</dbReference>
<organism evidence="13 14">
    <name type="scientific">Sinomonas cellulolyticus</name>
    <dbReference type="NCBI Taxonomy" id="2801916"/>
    <lineage>
        <taxon>Bacteria</taxon>
        <taxon>Bacillati</taxon>
        <taxon>Actinomycetota</taxon>
        <taxon>Actinomycetes</taxon>
        <taxon>Micrococcales</taxon>
        <taxon>Micrococcaceae</taxon>
        <taxon>Sinomonas</taxon>
    </lineage>
</organism>
<evidence type="ECO:0000313" key="14">
    <source>
        <dbReference type="Proteomes" id="UP000639051"/>
    </source>
</evidence>
<accession>A0ABS1K8I0</accession>
<evidence type="ECO:0000256" key="6">
    <source>
        <dbReference type="ARBA" id="ARBA00022692"/>
    </source>
</evidence>
<dbReference type="InterPro" id="IPR011864">
    <property type="entry name" value="Phosphate_PstC"/>
</dbReference>
<feature type="region of interest" description="Disordered" evidence="11">
    <location>
        <begin position="1"/>
        <end position="26"/>
    </location>
</feature>
<reference evidence="13 14" key="1">
    <citation type="submission" date="2021-01" db="EMBL/GenBank/DDBJ databases">
        <title>Genome public.</title>
        <authorList>
            <person name="Liu C."/>
            <person name="Sun Q."/>
        </authorList>
    </citation>
    <scope>NUCLEOTIDE SEQUENCE [LARGE SCALE GENOMIC DNA]</scope>
    <source>
        <strain evidence="13 14">JC656</strain>
    </source>
</reference>
<evidence type="ECO:0000256" key="5">
    <source>
        <dbReference type="ARBA" id="ARBA00022592"/>
    </source>
</evidence>
<dbReference type="Proteomes" id="UP000639051">
    <property type="component" value="Unassembled WGS sequence"/>
</dbReference>
<dbReference type="CDD" id="cd06261">
    <property type="entry name" value="TM_PBP2"/>
    <property type="match status" value="1"/>
</dbReference>
<evidence type="ECO:0000256" key="1">
    <source>
        <dbReference type="ARBA" id="ARBA00004651"/>
    </source>
</evidence>
<dbReference type="SUPFAM" id="SSF161098">
    <property type="entry name" value="MetI-like"/>
    <property type="match status" value="1"/>
</dbReference>
<dbReference type="Pfam" id="PF00528">
    <property type="entry name" value="BPD_transp_1"/>
    <property type="match status" value="1"/>
</dbReference>
<dbReference type="Gene3D" id="1.10.3720.10">
    <property type="entry name" value="MetI-like"/>
    <property type="match status" value="1"/>
</dbReference>
<feature type="transmembrane region" description="Helical" evidence="9">
    <location>
        <begin position="246"/>
        <end position="269"/>
    </location>
</feature>
<name>A0ABS1K8I0_9MICC</name>
<gene>
    <name evidence="13" type="primary">pstC</name>
    <name evidence="13" type="ORF">JJE72_14140</name>
</gene>
<evidence type="ECO:0000256" key="8">
    <source>
        <dbReference type="ARBA" id="ARBA00023136"/>
    </source>
</evidence>
<evidence type="ECO:0000256" key="3">
    <source>
        <dbReference type="ARBA" id="ARBA00022448"/>
    </source>
</evidence>
<keyword evidence="7 9" id="KW-1133">Transmembrane helix</keyword>
<evidence type="ECO:0000256" key="4">
    <source>
        <dbReference type="ARBA" id="ARBA00022475"/>
    </source>
</evidence>
<comment type="function">
    <text evidence="10">Part of the binding-protein-dependent transport system for phosphate; probably responsible for the translocation of the substrate across the membrane.</text>
</comment>
<keyword evidence="5 10" id="KW-0592">Phosphate transport</keyword>
<dbReference type="PROSITE" id="PS50928">
    <property type="entry name" value="ABC_TM1"/>
    <property type="match status" value="1"/>
</dbReference>
<feature type="transmembrane region" description="Helical" evidence="9">
    <location>
        <begin position="93"/>
        <end position="122"/>
    </location>
</feature>
<evidence type="ECO:0000256" key="2">
    <source>
        <dbReference type="ARBA" id="ARBA00007069"/>
    </source>
</evidence>
<evidence type="ECO:0000256" key="7">
    <source>
        <dbReference type="ARBA" id="ARBA00022989"/>
    </source>
</evidence>
<feature type="transmembrane region" description="Helical" evidence="9">
    <location>
        <begin position="189"/>
        <end position="208"/>
    </location>
</feature>
<evidence type="ECO:0000256" key="10">
    <source>
        <dbReference type="RuleBase" id="RU363054"/>
    </source>
</evidence>
<feature type="transmembrane region" description="Helical" evidence="9">
    <location>
        <begin position="134"/>
        <end position="159"/>
    </location>
</feature>
<feature type="transmembrane region" description="Helical" evidence="9">
    <location>
        <begin position="305"/>
        <end position="327"/>
    </location>
</feature>
<evidence type="ECO:0000313" key="13">
    <source>
        <dbReference type="EMBL" id="MBL0706631.1"/>
    </source>
</evidence>
<comment type="similarity">
    <text evidence="2 10">Belongs to the binding-protein-dependent transport system permease family. CysTW subfamily.</text>
</comment>
<comment type="caution">
    <text evidence="13">The sequence shown here is derived from an EMBL/GenBank/DDBJ whole genome shotgun (WGS) entry which is preliminary data.</text>
</comment>
<keyword evidence="6 9" id="KW-0812">Transmembrane</keyword>
<sequence length="337" mass="34795">MTRTVGDYPPVAVKGPDVTTAQTKRDATRTDAGAFGDTAGATGDKVFSGAALTAGVVILVVLFAVAAFLVVQAMPALLAPQDQIAGGKGFWAYIYPLVVGTVIAAAIALVIATPISLGVALFISHYAPRGLAQILGYVIDLLAAIPSVIFGAWGILFLAPAVVPGYSWLADTLGWIPIFAGPASATGKTILTVAIVLAVMIIPIITSISREIFLQTPKLHEEAALALGATRWEMVRMTVFPFARPGVISAVMLGLGRALGETMAVALVLSSGPLIASLIKSGNQTIAAEIALNFPEASGLSLSQLIAAGLVLFVITLAVNIAARWVISRHKEFSGAN</sequence>
<feature type="domain" description="ABC transmembrane type-1" evidence="12">
    <location>
        <begin position="98"/>
        <end position="323"/>
    </location>
</feature>
<comment type="subcellular location">
    <subcellularLocation>
        <location evidence="1 9">Cell membrane</location>
        <topology evidence="1 9">Multi-pass membrane protein</topology>
    </subcellularLocation>
</comment>
<feature type="transmembrane region" description="Helical" evidence="9">
    <location>
        <begin position="50"/>
        <end position="73"/>
    </location>
</feature>